<dbReference type="GO" id="GO:0015038">
    <property type="term" value="F:glutathione disulfide oxidoreductase activity"/>
    <property type="evidence" value="ECO:0007669"/>
    <property type="project" value="TreeGrafter"/>
</dbReference>
<sequence length="109" mass="12142">MASSPEIQQLIKEAISQEKVVVFSKTYCPYCTLAKDAMKPQDHLLNSMLPNGIHANLMSSSTSQVFSKVKQPIKVIELDQRDDGGAIQDNLQSISGFRTVRTQIYVDIL</sequence>
<gene>
    <name evidence="1" type="ORF">OBRU01_14103</name>
</gene>
<name>A0A0L7L6W9_OPEBR</name>
<dbReference type="AlphaFoldDB" id="A0A0L7L6W9"/>
<organism evidence="1 2">
    <name type="scientific">Operophtera brumata</name>
    <name type="common">Winter moth</name>
    <name type="synonym">Phalaena brumata</name>
    <dbReference type="NCBI Taxonomy" id="104452"/>
    <lineage>
        <taxon>Eukaryota</taxon>
        <taxon>Metazoa</taxon>
        <taxon>Ecdysozoa</taxon>
        <taxon>Arthropoda</taxon>
        <taxon>Hexapoda</taxon>
        <taxon>Insecta</taxon>
        <taxon>Pterygota</taxon>
        <taxon>Neoptera</taxon>
        <taxon>Endopterygota</taxon>
        <taxon>Lepidoptera</taxon>
        <taxon>Glossata</taxon>
        <taxon>Ditrysia</taxon>
        <taxon>Geometroidea</taxon>
        <taxon>Geometridae</taxon>
        <taxon>Larentiinae</taxon>
        <taxon>Operophtera</taxon>
    </lineage>
</organism>
<dbReference type="SUPFAM" id="SSF52833">
    <property type="entry name" value="Thioredoxin-like"/>
    <property type="match status" value="1"/>
</dbReference>
<dbReference type="PROSITE" id="PS51354">
    <property type="entry name" value="GLUTAREDOXIN_2"/>
    <property type="match status" value="1"/>
</dbReference>
<dbReference type="GO" id="GO:0005737">
    <property type="term" value="C:cytoplasm"/>
    <property type="evidence" value="ECO:0007669"/>
    <property type="project" value="TreeGrafter"/>
</dbReference>
<proteinExistence type="predicted"/>
<dbReference type="PANTHER" id="PTHR45694">
    <property type="entry name" value="GLUTAREDOXIN 2"/>
    <property type="match status" value="1"/>
</dbReference>
<dbReference type="STRING" id="104452.A0A0L7L6W9"/>
<dbReference type="GO" id="GO:0034599">
    <property type="term" value="P:cellular response to oxidative stress"/>
    <property type="evidence" value="ECO:0007669"/>
    <property type="project" value="TreeGrafter"/>
</dbReference>
<accession>A0A0L7L6W9</accession>
<protein>
    <submittedName>
        <fullName evidence="1">Glutaredoxin</fullName>
    </submittedName>
</protein>
<comment type="caution">
    <text evidence="1">The sequence shown here is derived from an EMBL/GenBank/DDBJ whole genome shotgun (WGS) entry which is preliminary data.</text>
</comment>
<evidence type="ECO:0000313" key="2">
    <source>
        <dbReference type="Proteomes" id="UP000037510"/>
    </source>
</evidence>
<evidence type="ECO:0000313" key="1">
    <source>
        <dbReference type="EMBL" id="KOB71218.1"/>
    </source>
</evidence>
<keyword evidence="2" id="KW-1185">Reference proteome</keyword>
<dbReference type="Gene3D" id="3.40.30.10">
    <property type="entry name" value="Glutaredoxin"/>
    <property type="match status" value="1"/>
</dbReference>
<dbReference type="Proteomes" id="UP000037510">
    <property type="component" value="Unassembled WGS sequence"/>
</dbReference>
<reference evidence="1 2" key="1">
    <citation type="journal article" date="2015" name="Genome Biol. Evol.">
        <title>The genome of winter moth (Operophtera brumata) provides a genomic perspective on sexual dimorphism and phenology.</title>
        <authorList>
            <person name="Derks M.F."/>
            <person name="Smit S."/>
            <person name="Salis L."/>
            <person name="Schijlen E."/>
            <person name="Bossers A."/>
            <person name="Mateman C."/>
            <person name="Pijl A.S."/>
            <person name="de Ridder D."/>
            <person name="Groenen M.A."/>
            <person name="Visser M.E."/>
            <person name="Megens H.J."/>
        </authorList>
    </citation>
    <scope>NUCLEOTIDE SEQUENCE [LARGE SCALE GENOMIC DNA]</scope>
    <source>
        <strain evidence="1">WM2013NL</strain>
        <tissue evidence="1">Head and thorax</tissue>
    </source>
</reference>
<dbReference type="EMBL" id="JTDY01002540">
    <property type="protein sequence ID" value="KOB71218.1"/>
    <property type="molecule type" value="Genomic_DNA"/>
</dbReference>
<dbReference type="InterPro" id="IPR036249">
    <property type="entry name" value="Thioredoxin-like_sf"/>
</dbReference>
<dbReference type="PANTHER" id="PTHR45694:SF18">
    <property type="entry name" value="GLUTAREDOXIN-1-RELATED"/>
    <property type="match status" value="1"/>
</dbReference>